<comment type="caution">
    <text evidence="2">The sequence shown here is derived from an EMBL/GenBank/DDBJ whole genome shotgun (WGS) entry which is preliminary data.</text>
</comment>
<dbReference type="Gene3D" id="1.10.275.10">
    <property type="entry name" value="Fumarase/aspartase (N-terminal domain)"/>
    <property type="match status" value="1"/>
</dbReference>
<reference evidence="2 3" key="1">
    <citation type="submission" date="2023-09" db="EMBL/GenBank/DDBJ databases">
        <authorList>
            <person name="Rey-Velasco X."/>
        </authorList>
    </citation>
    <scope>NUCLEOTIDE SEQUENCE [LARGE SCALE GENOMIC DNA]</scope>
    <source>
        <strain evidence="2 3">F158</strain>
    </source>
</reference>
<dbReference type="InterPro" id="IPR000362">
    <property type="entry name" value="Fumarate_lyase_fam"/>
</dbReference>
<keyword evidence="3" id="KW-1185">Reference proteome</keyword>
<dbReference type="GO" id="GO:0016829">
    <property type="term" value="F:lyase activity"/>
    <property type="evidence" value="ECO:0007669"/>
    <property type="project" value="UniProtKB-KW"/>
</dbReference>
<dbReference type="InterPro" id="IPR024083">
    <property type="entry name" value="Fumarase/histidase_N"/>
</dbReference>
<dbReference type="InterPro" id="IPR008948">
    <property type="entry name" value="L-Aspartase-like"/>
</dbReference>
<proteinExistence type="predicted"/>
<protein>
    <submittedName>
        <fullName evidence="2">Lyase family protein</fullName>
    </submittedName>
</protein>
<organism evidence="2 3">
    <name type="scientific">Tropicimonas omnivorans</name>
    <dbReference type="NCBI Taxonomy" id="3075590"/>
    <lineage>
        <taxon>Bacteria</taxon>
        <taxon>Pseudomonadati</taxon>
        <taxon>Pseudomonadota</taxon>
        <taxon>Alphaproteobacteria</taxon>
        <taxon>Rhodobacterales</taxon>
        <taxon>Roseobacteraceae</taxon>
        <taxon>Tropicimonas</taxon>
    </lineage>
</organism>
<dbReference type="InterPro" id="IPR022761">
    <property type="entry name" value="Fumarate_lyase_N"/>
</dbReference>
<gene>
    <name evidence="2" type="ORF">RM543_05275</name>
</gene>
<dbReference type="PROSITE" id="PS00163">
    <property type="entry name" value="FUMARATE_LYASES"/>
    <property type="match status" value="1"/>
</dbReference>
<dbReference type="EMBL" id="JAVRHL010000001">
    <property type="protein sequence ID" value="MDT0682086.1"/>
    <property type="molecule type" value="Genomic_DNA"/>
</dbReference>
<dbReference type="Gene3D" id="1.20.200.10">
    <property type="entry name" value="Fumarase/aspartase (Central domain)"/>
    <property type="match status" value="1"/>
</dbReference>
<dbReference type="PRINTS" id="PR00149">
    <property type="entry name" value="FUMRATELYASE"/>
</dbReference>
<dbReference type="RefSeq" id="WP_311689831.1">
    <property type="nucleotide sequence ID" value="NZ_JAVRHL010000001.1"/>
</dbReference>
<dbReference type="SUPFAM" id="SSF48557">
    <property type="entry name" value="L-aspartase-like"/>
    <property type="match status" value="1"/>
</dbReference>
<dbReference type="InterPro" id="IPR020557">
    <property type="entry name" value="Fumarate_lyase_CS"/>
</dbReference>
<dbReference type="PANTHER" id="PTHR43172">
    <property type="entry name" value="ADENYLOSUCCINATE LYASE"/>
    <property type="match status" value="1"/>
</dbReference>
<evidence type="ECO:0000313" key="3">
    <source>
        <dbReference type="Proteomes" id="UP001265259"/>
    </source>
</evidence>
<dbReference type="Pfam" id="PF10397">
    <property type="entry name" value="ADSL_C"/>
    <property type="match status" value="1"/>
</dbReference>
<accession>A0ABU3DEE0</accession>
<evidence type="ECO:0000259" key="1">
    <source>
        <dbReference type="SMART" id="SM00998"/>
    </source>
</evidence>
<dbReference type="Gene3D" id="1.10.40.30">
    <property type="entry name" value="Fumarase/aspartase (C-terminal domain)"/>
    <property type="match status" value="1"/>
</dbReference>
<dbReference type="SMART" id="SM00998">
    <property type="entry name" value="ADSL_C"/>
    <property type="match status" value="1"/>
</dbReference>
<dbReference type="InterPro" id="IPR019468">
    <property type="entry name" value="AdenyloSucc_lyase_C"/>
</dbReference>
<dbReference type="Proteomes" id="UP001265259">
    <property type="component" value="Unassembled WGS sequence"/>
</dbReference>
<sequence>MKDEQAHTPTPETLFSDRALWQSWLDVEAALARAQGEIGMIPAWAGKEITRHARIEAIGEDRLRASIARTMAPILSLTRCLAEDAGEAGRYVHWGATTQNVMQTGRLLLIRQARSGMNDTLARAFTRLAELACAHAETPMAGRTNRRHAVPITFGFKVAGWIEELSRAVDRLDDAGGRTFRLPFGGAVGAFHGYGEDGPSLMSALARELGLGELVVPGRTVNDIFAEYVVQLGMFGMTTERIAREAYVLMTEEIGEVSERLDAGVVGSSTMPHKVNPKHVVRLQSECARLRAQTAPALESGLPSHEGDAAANHLLSSVLDTAIPLGWTVARDLERLLDRLEPHPDRMRHNLMRSGGLVATERLMMALAPVTGRSRAHDLVHHAVEELDETGAGLEETLLDLPEVRSLGETEVRALLDPAGYTGQSAAIARQLAEAAKKRAEVLGSRPLR</sequence>
<feature type="domain" description="Adenylosuccinate lyase C-terminal" evidence="1">
    <location>
        <begin position="355"/>
        <end position="433"/>
    </location>
</feature>
<name>A0ABU3DEE0_9RHOB</name>
<keyword evidence="2" id="KW-0456">Lyase</keyword>
<dbReference type="Pfam" id="PF00206">
    <property type="entry name" value="Lyase_1"/>
    <property type="match status" value="1"/>
</dbReference>
<evidence type="ECO:0000313" key="2">
    <source>
        <dbReference type="EMBL" id="MDT0682086.1"/>
    </source>
</evidence>